<evidence type="ECO:0000313" key="2">
    <source>
        <dbReference type="EMBL" id="VBB46475.1"/>
    </source>
</evidence>
<reference evidence="2" key="1">
    <citation type="submission" date="2018-07" db="EMBL/GenBank/DDBJ databases">
        <authorList>
            <consortium name="Genoscope - CEA"/>
            <person name="William W."/>
        </authorList>
    </citation>
    <scope>NUCLEOTIDE SEQUENCE</scope>
    <source>
        <strain evidence="2">IK1</strain>
    </source>
</reference>
<dbReference type="Pfam" id="PF13495">
    <property type="entry name" value="Phage_int_SAM_4"/>
    <property type="match status" value="1"/>
</dbReference>
<dbReference type="GO" id="GO:0003677">
    <property type="term" value="F:DNA binding"/>
    <property type="evidence" value="ECO:0007669"/>
    <property type="project" value="InterPro"/>
</dbReference>
<feature type="domain" description="Integrase SAM-like N-terminal" evidence="1">
    <location>
        <begin position="5"/>
        <end position="42"/>
    </location>
</feature>
<dbReference type="GO" id="GO:0015074">
    <property type="term" value="P:DNA integration"/>
    <property type="evidence" value="ECO:0007669"/>
    <property type="project" value="InterPro"/>
</dbReference>
<dbReference type="InterPro" id="IPR011010">
    <property type="entry name" value="DNA_brk_join_enz"/>
</dbReference>
<gene>
    <name evidence="2" type="ORF">TRIP_B40306</name>
</gene>
<dbReference type="InterPro" id="IPR004107">
    <property type="entry name" value="Integrase_SAM-like_N"/>
</dbReference>
<name>A0A653AF13_UNCDX</name>
<evidence type="ECO:0000259" key="1">
    <source>
        <dbReference type="Pfam" id="PF13495"/>
    </source>
</evidence>
<dbReference type="SUPFAM" id="SSF56349">
    <property type="entry name" value="DNA breaking-rejoining enzymes"/>
    <property type="match status" value="1"/>
</dbReference>
<protein>
    <submittedName>
        <fullName evidence="2">Phage integrase family protein</fullName>
    </submittedName>
</protein>
<dbReference type="EMBL" id="UPXX01000031">
    <property type="protein sequence ID" value="VBB46475.1"/>
    <property type="molecule type" value="Genomic_DNA"/>
</dbReference>
<dbReference type="AlphaFoldDB" id="A0A653AF13"/>
<proteinExistence type="predicted"/>
<organism evidence="2">
    <name type="scientific">Uncultured Desulfatiglans sp</name>
    <dbReference type="NCBI Taxonomy" id="1748965"/>
    <lineage>
        <taxon>Bacteria</taxon>
        <taxon>Pseudomonadati</taxon>
        <taxon>Thermodesulfobacteriota</taxon>
        <taxon>Desulfobacteria</taxon>
        <taxon>Desulfatiglandales</taxon>
        <taxon>Desulfatiglandaceae</taxon>
        <taxon>Desulfatiglans</taxon>
        <taxon>environmental samples</taxon>
    </lineage>
</organism>
<accession>A0A653AF13</accession>
<sequence length="104" mass="12288">MTLEQREQYFSDLAESHSWSTVKIDPNGLQFFWKHVLKRDWEWVNIAKVPKVTPLPDNLALKEVERLISATRKLRNRVFLLTTYSMGLRLCSKMLGYQCPSFLK</sequence>